<accession>A0A1E3X287</accession>
<reference evidence="1 2" key="1">
    <citation type="submission" date="2016-07" db="EMBL/GenBank/DDBJ databases">
        <title>Draft genome of Scalindua rubra, obtained from a brine-seawater interface in the Red Sea, sheds light on salt adaptation in anammox bacteria.</title>
        <authorList>
            <person name="Speth D.R."/>
            <person name="Lagkouvardos I."/>
            <person name="Wang Y."/>
            <person name="Qian P.-Y."/>
            <person name="Dutilh B.E."/>
            <person name="Jetten M.S."/>
        </authorList>
    </citation>
    <scope>NUCLEOTIDE SEQUENCE [LARGE SCALE GENOMIC DNA]</scope>
    <source>
        <strain evidence="1">BSI-1</strain>
    </source>
</reference>
<proteinExistence type="predicted"/>
<dbReference type="EMBL" id="MAYW01000390">
    <property type="protein sequence ID" value="ODS29740.1"/>
    <property type="molecule type" value="Genomic_DNA"/>
</dbReference>
<dbReference type="AlphaFoldDB" id="A0A1E3X287"/>
<name>A0A1E3X287_9BACT</name>
<gene>
    <name evidence="1" type="ORF">SCARUB_05154</name>
</gene>
<evidence type="ECO:0000313" key="1">
    <source>
        <dbReference type="EMBL" id="ODS29740.1"/>
    </source>
</evidence>
<dbReference type="Proteomes" id="UP000094056">
    <property type="component" value="Unassembled WGS sequence"/>
</dbReference>
<protein>
    <submittedName>
        <fullName evidence="1">Uncharacterized protein</fullName>
    </submittedName>
</protein>
<comment type="caution">
    <text evidence="1">The sequence shown here is derived from an EMBL/GenBank/DDBJ whole genome shotgun (WGS) entry which is preliminary data.</text>
</comment>
<sequence length="176" mass="20095">MARSQTIVIGLLCLLWVASGYGQPPLLQTKINPKTETHYNPCKDSLYLVLSKQDLNSLTDREYEYFMLKEKECSEYQRNGSQHTVKRATSIVKDKESMAYYKMGYNNARKHYDSEGAFLGGMASGCLGGFIGWGIGTAIIKQQDINIPIYESTNMSIADKWEYERGYRAYIKEKKV</sequence>
<organism evidence="1 2">
    <name type="scientific">Candidatus Scalindua rubra</name>
    <dbReference type="NCBI Taxonomy" id="1872076"/>
    <lineage>
        <taxon>Bacteria</taxon>
        <taxon>Pseudomonadati</taxon>
        <taxon>Planctomycetota</taxon>
        <taxon>Candidatus Brocadiia</taxon>
        <taxon>Candidatus Brocadiales</taxon>
        <taxon>Candidatus Scalinduaceae</taxon>
        <taxon>Candidatus Scalindua</taxon>
    </lineage>
</organism>
<evidence type="ECO:0000313" key="2">
    <source>
        <dbReference type="Proteomes" id="UP000094056"/>
    </source>
</evidence>